<organism evidence="2 3">
    <name type="scientific">Blautia liquoris</name>
    <dbReference type="NCBI Taxonomy" id="2779518"/>
    <lineage>
        <taxon>Bacteria</taxon>
        <taxon>Bacillati</taxon>
        <taxon>Bacillota</taxon>
        <taxon>Clostridia</taxon>
        <taxon>Lachnospirales</taxon>
        <taxon>Lachnospiraceae</taxon>
        <taxon>Blautia</taxon>
    </lineage>
</organism>
<dbReference type="Gene3D" id="2.40.50.1020">
    <property type="entry name" value="LytTr DNA-binding domain"/>
    <property type="match status" value="1"/>
</dbReference>
<dbReference type="PROSITE" id="PS50930">
    <property type="entry name" value="HTH_LYTTR"/>
    <property type="match status" value="1"/>
</dbReference>
<evidence type="ECO:0000259" key="1">
    <source>
        <dbReference type="PROSITE" id="PS50930"/>
    </source>
</evidence>
<dbReference type="InterPro" id="IPR007492">
    <property type="entry name" value="LytTR_DNA-bd_dom"/>
</dbReference>
<dbReference type="KEGG" id="bliq:INP51_10320"/>
<accession>A0A7M2RDL5</accession>
<name>A0A7M2RDL5_9FIRM</name>
<dbReference type="EMBL" id="CP063304">
    <property type="protein sequence ID" value="QOV18409.1"/>
    <property type="molecule type" value="Genomic_DNA"/>
</dbReference>
<dbReference type="GO" id="GO:0003677">
    <property type="term" value="F:DNA binding"/>
    <property type="evidence" value="ECO:0007669"/>
    <property type="project" value="UniProtKB-KW"/>
</dbReference>
<sequence>MKIKFETDDSLDEDEIIVKCRSFDCHIQELKAAIQEVYDSQSKITLYKESTAYYIPLENVLFFETENSHVQAHTEKDIFQVKYRLYELEEILPGYFIRISKSSILNIRRIYGIDHSFHTPVTIHFQDTHKQVYVSRYYYKSLKERIKEMR</sequence>
<reference evidence="2 3" key="1">
    <citation type="submission" date="2020-10" db="EMBL/GenBank/DDBJ databases">
        <title>Blautia liquoris sp.nov., isolated from the mud in a fermentation cellar used for the production of Chinese strong-flavoured liquor.</title>
        <authorList>
            <person name="Lu L."/>
        </authorList>
    </citation>
    <scope>NUCLEOTIDE SEQUENCE [LARGE SCALE GENOMIC DNA]</scope>
    <source>
        <strain evidence="2 3">LZLJ-3</strain>
    </source>
</reference>
<keyword evidence="3" id="KW-1185">Reference proteome</keyword>
<keyword evidence="2" id="KW-0238">DNA-binding</keyword>
<evidence type="ECO:0000313" key="2">
    <source>
        <dbReference type="EMBL" id="QOV18409.1"/>
    </source>
</evidence>
<dbReference type="AlphaFoldDB" id="A0A7M2RDL5"/>
<feature type="domain" description="HTH LytTR-type" evidence="1">
    <location>
        <begin position="44"/>
        <end position="148"/>
    </location>
</feature>
<evidence type="ECO:0000313" key="3">
    <source>
        <dbReference type="Proteomes" id="UP000593601"/>
    </source>
</evidence>
<dbReference type="PANTHER" id="PTHR37299">
    <property type="entry name" value="TRANSCRIPTIONAL REGULATOR-RELATED"/>
    <property type="match status" value="1"/>
</dbReference>
<dbReference type="SMART" id="SM00850">
    <property type="entry name" value="LytTR"/>
    <property type="match status" value="1"/>
</dbReference>
<dbReference type="Pfam" id="PF04397">
    <property type="entry name" value="LytTR"/>
    <property type="match status" value="1"/>
</dbReference>
<proteinExistence type="predicted"/>
<dbReference type="PANTHER" id="PTHR37299:SF4">
    <property type="entry name" value="TRANSCRIPTIONAL REGULATOR"/>
    <property type="match status" value="1"/>
</dbReference>
<gene>
    <name evidence="2" type="ORF">INP51_10320</name>
</gene>
<protein>
    <submittedName>
        <fullName evidence="2">LytTR family transcriptional regulator DNA-binding domain-containing protein</fullName>
    </submittedName>
</protein>
<dbReference type="GO" id="GO:0000156">
    <property type="term" value="F:phosphorelay response regulator activity"/>
    <property type="evidence" value="ECO:0007669"/>
    <property type="project" value="InterPro"/>
</dbReference>
<dbReference type="Proteomes" id="UP000593601">
    <property type="component" value="Chromosome"/>
</dbReference>
<dbReference type="InterPro" id="IPR046947">
    <property type="entry name" value="LytR-like"/>
</dbReference>
<dbReference type="RefSeq" id="WP_193734771.1">
    <property type="nucleotide sequence ID" value="NZ_CP063304.1"/>
</dbReference>